<dbReference type="STRING" id="27835.A0A0N4XPT0"/>
<dbReference type="GO" id="GO:0032266">
    <property type="term" value="F:phosphatidylinositol-3-phosphate binding"/>
    <property type="evidence" value="ECO:0007669"/>
    <property type="project" value="TreeGrafter"/>
</dbReference>
<organism evidence="4">
    <name type="scientific">Nippostrongylus brasiliensis</name>
    <name type="common">Rat hookworm</name>
    <dbReference type="NCBI Taxonomy" id="27835"/>
    <lineage>
        <taxon>Eukaryota</taxon>
        <taxon>Metazoa</taxon>
        <taxon>Ecdysozoa</taxon>
        <taxon>Nematoda</taxon>
        <taxon>Chromadorea</taxon>
        <taxon>Rhabditida</taxon>
        <taxon>Rhabditina</taxon>
        <taxon>Rhabditomorpha</taxon>
        <taxon>Strongyloidea</taxon>
        <taxon>Heligmosomidae</taxon>
        <taxon>Nippostrongylus</taxon>
    </lineage>
</organism>
<dbReference type="PANTHER" id="PTHR46607">
    <property type="entry name" value="SEC14 DOMAIN AND SPECTRIN REPEAT-CONTAINING PROTEIN 1"/>
    <property type="match status" value="1"/>
</dbReference>
<sequence length="144" mass="16537">MVHSFPGSSRSDLTGVLFQYEHLVSVLGYFSETIADYSAEKGVCILVDGRRMSPKALKNVLRACQQAFYHRIRLAVIVQPDKFFQQQKINFDLIMEGYEFKTPLVSLHKLSKYIDISQLPETFGGTFAYDAEKWCDEREVSWLG</sequence>
<dbReference type="GO" id="GO:0005546">
    <property type="term" value="F:phosphatidylinositol-4,5-bisphosphate binding"/>
    <property type="evidence" value="ECO:0007669"/>
    <property type="project" value="TreeGrafter"/>
</dbReference>
<dbReference type="GO" id="GO:0070273">
    <property type="term" value="F:phosphatidylinositol-4-phosphate binding"/>
    <property type="evidence" value="ECO:0007669"/>
    <property type="project" value="TreeGrafter"/>
</dbReference>
<dbReference type="AlphaFoldDB" id="A0A0N4XPT0"/>
<dbReference type="SUPFAM" id="SSF52087">
    <property type="entry name" value="CRAL/TRIO domain"/>
    <property type="match status" value="1"/>
</dbReference>
<dbReference type="InterPro" id="IPR036865">
    <property type="entry name" value="CRAL-TRIO_dom_sf"/>
</dbReference>
<dbReference type="PANTHER" id="PTHR46607:SF1">
    <property type="entry name" value="SEC14 DOMAIN AND SPECTRIN REPEAT-CONTAINING PROTEIN 1"/>
    <property type="match status" value="1"/>
</dbReference>
<accession>A0A0N4XPT0</accession>
<dbReference type="EMBL" id="UYSL01008680">
    <property type="protein sequence ID" value="VDL68122.1"/>
    <property type="molecule type" value="Genomic_DNA"/>
</dbReference>
<name>A0A0N4XPT0_NIPBR</name>
<dbReference type="Proteomes" id="UP000271162">
    <property type="component" value="Unassembled WGS sequence"/>
</dbReference>
<dbReference type="Pfam" id="PF13716">
    <property type="entry name" value="CRAL_TRIO_2"/>
    <property type="match status" value="1"/>
</dbReference>
<evidence type="ECO:0000259" key="1">
    <source>
        <dbReference type="PROSITE" id="PS50191"/>
    </source>
</evidence>
<keyword evidence="3" id="KW-1185">Reference proteome</keyword>
<feature type="domain" description="CRAL-TRIO" evidence="1">
    <location>
        <begin position="20"/>
        <end position="131"/>
    </location>
</feature>
<dbReference type="GO" id="GO:0010314">
    <property type="term" value="F:phosphatidylinositol-5-phosphate binding"/>
    <property type="evidence" value="ECO:0007669"/>
    <property type="project" value="TreeGrafter"/>
</dbReference>
<evidence type="ECO:0000313" key="3">
    <source>
        <dbReference type="Proteomes" id="UP000271162"/>
    </source>
</evidence>
<reference evidence="2 3" key="2">
    <citation type="submission" date="2018-11" db="EMBL/GenBank/DDBJ databases">
        <authorList>
            <consortium name="Pathogen Informatics"/>
        </authorList>
    </citation>
    <scope>NUCLEOTIDE SEQUENCE [LARGE SCALE GENOMIC DNA]</scope>
</reference>
<dbReference type="PROSITE" id="PS50191">
    <property type="entry name" value="CRAL_TRIO"/>
    <property type="match status" value="1"/>
</dbReference>
<proteinExistence type="predicted"/>
<dbReference type="WBParaSite" id="NBR_0000453201-mRNA-1">
    <property type="protein sequence ID" value="NBR_0000453201-mRNA-1"/>
    <property type="gene ID" value="NBR_0000453201"/>
</dbReference>
<dbReference type="GO" id="GO:0043325">
    <property type="term" value="F:phosphatidylinositol-3,4-bisphosphate binding"/>
    <property type="evidence" value="ECO:0007669"/>
    <property type="project" value="TreeGrafter"/>
</dbReference>
<evidence type="ECO:0000313" key="4">
    <source>
        <dbReference type="WBParaSite" id="NBR_0000453201-mRNA-1"/>
    </source>
</evidence>
<gene>
    <name evidence="2" type="ORF">NBR_LOCUS4533</name>
</gene>
<evidence type="ECO:0000313" key="2">
    <source>
        <dbReference type="EMBL" id="VDL68122.1"/>
    </source>
</evidence>
<dbReference type="InterPro" id="IPR001251">
    <property type="entry name" value="CRAL-TRIO_dom"/>
</dbReference>
<protein>
    <submittedName>
        <fullName evidence="4">CRAL-TRIO domain-containing protein</fullName>
    </submittedName>
</protein>
<reference evidence="4" key="1">
    <citation type="submission" date="2017-02" db="UniProtKB">
        <authorList>
            <consortium name="WormBaseParasite"/>
        </authorList>
    </citation>
    <scope>IDENTIFICATION</scope>
</reference>
<dbReference type="GO" id="GO:0080025">
    <property type="term" value="F:phosphatidylinositol-3,5-bisphosphate binding"/>
    <property type="evidence" value="ECO:0007669"/>
    <property type="project" value="TreeGrafter"/>
</dbReference>